<feature type="transmembrane region" description="Helical" evidence="1">
    <location>
        <begin position="69"/>
        <end position="94"/>
    </location>
</feature>
<proteinExistence type="predicted"/>
<feature type="transmembrane region" description="Helical" evidence="1">
    <location>
        <begin position="158"/>
        <end position="175"/>
    </location>
</feature>
<feature type="transmembrane region" description="Helical" evidence="1">
    <location>
        <begin position="115"/>
        <end position="138"/>
    </location>
</feature>
<dbReference type="Proteomes" id="UP001596392">
    <property type="component" value="Unassembled WGS sequence"/>
</dbReference>
<feature type="transmembrane region" description="Helical" evidence="1">
    <location>
        <begin position="226"/>
        <end position="255"/>
    </location>
</feature>
<keyword evidence="1" id="KW-0472">Membrane</keyword>
<organism evidence="2 3">
    <name type="scientific">Catellatospora aurea</name>
    <dbReference type="NCBI Taxonomy" id="1337874"/>
    <lineage>
        <taxon>Bacteria</taxon>
        <taxon>Bacillati</taxon>
        <taxon>Actinomycetota</taxon>
        <taxon>Actinomycetes</taxon>
        <taxon>Micromonosporales</taxon>
        <taxon>Micromonosporaceae</taxon>
        <taxon>Catellatospora</taxon>
    </lineage>
</organism>
<feature type="transmembrane region" description="Helical" evidence="1">
    <location>
        <begin position="26"/>
        <end position="49"/>
    </location>
</feature>
<dbReference type="EMBL" id="JBHTAC010000038">
    <property type="protein sequence ID" value="MFC7246341.1"/>
    <property type="molecule type" value="Genomic_DNA"/>
</dbReference>
<sequence length="283" mass="29883">MTELSPPRPSWFRETLTLLRSCWRPVLAISVVTEAAMLIAGGALLLWFYGGPGRQFGLDEPLLVAVGYGLPAVLTAACSAWMWAAAVEVFRGVAEGRRVRIGAALRLGLWQSGRLTLWLAGVGLLRAAGSIYLLYVVLDSAQALGMYRTASTAVTAGGWYLSFSVALLPLVVLLGRRGPGRAWRLAHSRAATIGQIIAVLLFGLAVDEVADRVLSVVLQVEMRFTLPLAVEVAVDSITGVLVSTVTMAALTVAYLRRVASPAPPAGDPAPGGAEPVVIELGRA</sequence>
<evidence type="ECO:0000313" key="2">
    <source>
        <dbReference type="EMBL" id="MFC7246341.1"/>
    </source>
</evidence>
<keyword evidence="1" id="KW-1133">Transmembrane helix</keyword>
<protein>
    <submittedName>
        <fullName evidence="2">Uncharacterized protein</fullName>
    </submittedName>
</protein>
<keyword evidence="1" id="KW-0812">Transmembrane</keyword>
<accession>A0ABW2H391</accession>
<evidence type="ECO:0000313" key="3">
    <source>
        <dbReference type="Proteomes" id="UP001596392"/>
    </source>
</evidence>
<comment type="caution">
    <text evidence="2">The sequence shown here is derived from an EMBL/GenBank/DDBJ whole genome shotgun (WGS) entry which is preliminary data.</text>
</comment>
<evidence type="ECO:0000256" key="1">
    <source>
        <dbReference type="SAM" id="Phobius"/>
    </source>
</evidence>
<feature type="transmembrane region" description="Helical" evidence="1">
    <location>
        <begin position="187"/>
        <end position="206"/>
    </location>
</feature>
<name>A0ABW2H391_9ACTN</name>
<reference evidence="3" key="1">
    <citation type="journal article" date="2019" name="Int. J. Syst. Evol. Microbiol.">
        <title>The Global Catalogue of Microorganisms (GCM) 10K type strain sequencing project: providing services to taxonomists for standard genome sequencing and annotation.</title>
        <authorList>
            <consortium name="The Broad Institute Genomics Platform"/>
            <consortium name="The Broad Institute Genome Sequencing Center for Infectious Disease"/>
            <person name="Wu L."/>
            <person name="Ma J."/>
        </authorList>
    </citation>
    <scope>NUCLEOTIDE SEQUENCE [LARGE SCALE GENOMIC DNA]</scope>
    <source>
        <strain evidence="3">CGMCC 1.9106</strain>
    </source>
</reference>
<gene>
    <name evidence="2" type="ORF">ACFQO7_28015</name>
</gene>
<dbReference type="RefSeq" id="WP_376809176.1">
    <property type="nucleotide sequence ID" value="NZ_JBHTAC010000038.1"/>
</dbReference>
<keyword evidence="3" id="KW-1185">Reference proteome</keyword>